<feature type="domain" description="Chromosomal replication initiator DnaA C-terminal" evidence="13">
    <location>
        <begin position="367"/>
        <end position="436"/>
    </location>
</feature>
<dbReference type="InterPro" id="IPR013159">
    <property type="entry name" value="DnaA_C"/>
</dbReference>
<dbReference type="Gene3D" id="1.10.8.60">
    <property type="match status" value="1"/>
</dbReference>
<comment type="caution">
    <text evidence="14">The sequence shown here is derived from an EMBL/GenBank/DDBJ whole genome shotgun (WGS) entry which is preliminary data.</text>
</comment>
<comment type="domain">
    <text evidence="8">Domain I is involved in oligomerization and binding regulators, domain II is flexibile and of varying length in different bacteria, domain III forms the AAA+ region, while domain IV binds dsDNA.</text>
</comment>
<feature type="region of interest" description="Domain I, interacts with DnaA modulators" evidence="8">
    <location>
        <begin position="1"/>
        <end position="89"/>
    </location>
</feature>
<dbReference type="InterPro" id="IPR038454">
    <property type="entry name" value="DnaA_N_sf"/>
</dbReference>
<evidence type="ECO:0000259" key="13">
    <source>
        <dbReference type="SMART" id="SM00760"/>
    </source>
</evidence>
<evidence type="ECO:0000256" key="8">
    <source>
        <dbReference type="HAMAP-Rule" id="MF_00377"/>
    </source>
</evidence>
<sequence>MSSDGIGQSLWQACVDQLAQELSEQQFNTWIKPLTAQVADDLSRVTVFVANRFKLDWIRAQYAGKIAAMAEKLNGQPVAIELALAPREAPVRIAPVAVVPDTDVPRDVVGLGEEPPASGFKSRLNASLTFDTLVEGTANRMARAAAMHVAGMPGHLYNPLFIYGGVGLGKTHLMHAVGNRLQVDRPDAKVLYIHAEQFVSDVVKAYQRKTFDEFKERYHSLDLLLIDDVQFFANKDRTQEEFFNAFEALLAKKSHIVMTSDTYPKGLSDIHERLVSRFDSGLTVAIEPPELEMRVAILINKARVEGAEMPEEVAFFVAKNVRSNVRELEGALRKILAYSRFNQKEISIVLAREALRDLLSIQNRQISVENIQKTVADYYKIKVADMYSKKRPASIARPRQIAMYLAKELTQKSLPEIGELFGGRDHTTVLHAVRKISGERQQLSELNQQLHVLEQTLKG</sequence>
<dbReference type="CDD" id="cd06571">
    <property type="entry name" value="Bac_DnaA_C"/>
    <property type="match status" value="1"/>
</dbReference>
<dbReference type="PANTHER" id="PTHR30050">
    <property type="entry name" value="CHROMOSOMAL REPLICATION INITIATOR PROTEIN DNAA"/>
    <property type="match status" value="1"/>
</dbReference>
<feature type="region of interest" description="Domain III, AAA+ region" evidence="8">
    <location>
        <begin position="123"/>
        <end position="339"/>
    </location>
</feature>
<dbReference type="InterPro" id="IPR010921">
    <property type="entry name" value="Trp_repressor/repl_initiator"/>
</dbReference>
<feature type="binding site" evidence="8">
    <location>
        <position position="167"/>
    </location>
    <ligand>
        <name>ATP</name>
        <dbReference type="ChEBI" id="CHEBI:30616"/>
    </ligand>
</feature>
<feature type="binding site" evidence="8">
    <location>
        <position position="171"/>
    </location>
    <ligand>
        <name>ATP</name>
        <dbReference type="ChEBI" id="CHEBI:30616"/>
    </ligand>
</feature>
<dbReference type="NCBIfam" id="TIGR00362">
    <property type="entry name" value="DnaA"/>
    <property type="match status" value="1"/>
</dbReference>
<keyword evidence="7 8" id="KW-0238">DNA-binding</keyword>
<dbReference type="Gene3D" id="3.30.300.180">
    <property type="match status" value="1"/>
</dbReference>
<feature type="domain" description="AAA+ ATPase" evidence="12">
    <location>
        <begin position="156"/>
        <end position="290"/>
    </location>
</feature>
<dbReference type="PANTHER" id="PTHR30050:SF2">
    <property type="entry name" value="CHROMOSOMAL REPLICATION INITIATOR PROTEIN DNAA"/>
    <property type="match status" value="1"/>
</dbReference>
<dbReference type="PROSITE" id="PS01008">
    <property type="entry name" value="DNAA"/>
    <property type="match status" value="1"/>
</dbReference>
<evidence type="ECO:0000256" key="9">
    <source>
        <dbReference type="NCBIfam" id="TIGR00362"/>
    </source>
</evidence>
<keyword evidence="15" id="KW-1185">Reference proteome</keyword>
<evidence type="ECO:0000256" key="6">
    <source>
        <dbReference type="ARBA" id="ARBA00023121"/>
    </source>
</evidence>
<reference evidence="14" key="1">
    <citation type="submission" date="2023-06" db="EMBL/GenBank/DDBJ databases">
        <authorList>
            <person name="Jiang Y."/>
            <person name="Liu Q."/>
        </authorList>
    </citation>
    <scope>NUCLEOTIDE SEQUENCE</scope>
    <source>
        <strain evidence="14">CGMCC 1.12089</strain>
    </source>
</reference>
<comment type="subunit">
    <text evidence="8">Oligomerizes as a right-handed, spiral filament on DNA at oriC.</text>
</comment>
<comment type="caution">
    <text evidence="8">Lacks conserved residue(s) required for the propagation of feature annotation.</text>
</comment>
<dbReference type="Gene3D" id="3.40.50.300">
    <property type="entry name" value="P-loop containing nucleotide triphosphate hydrolases"/>
    <property type="match status" value="1"/>
</dbReference>
<dbReference type="Proteomes" id="UP001174908">
    <property type="component" value="Unassembled WGS sequence"/>
</dbReference>
<accession>A0ABT7N9J2</accession>
<dbReference type="InterPro" id="IPR013317">
    <property type="entry name" value="DnaA_dom"/>
</dbReference>
<feature type="region of interest" description="Domain IV, binds dsDNA" evidence="8">
    <location>
        <begin position="340"/>
        <end position="459"/>
    </location>
</feature>
<dbReference type="InterPro" id="IPR020591">
    <property type="entry name" value="Chromosome_initiator_DnaA-like"/>
</dbReference>
<dbReference type="EMBL" id="JASZYV010000002">
    <property type="protein sequence ID" value="MDM0044545.1"/>
    <property type="molecule type" value="Genomic_DNA"/>
</dbReference>
<evidence type="ECO:0000256" key="2">
    <source>
        <dbReference type="ARBA" id="ARBA00022490"/>
    </source>
</evidence>
<dbReference type="Gene3D" id="1.10.1750.10">
    <property type="match status" value="1"/>
</dbReference>
<comment type="subcellular location">
    <subcellularLocation>
        <location evidence="8">Cytoplasm</location>
    </subcellularLocation>
</comment>
<dbReference type="InterPro" id="IPR027417">
    <property type="entry name" value="P-loop_NTPase"/>
</dbReference>
<comment type="function">
    <text evidence="8 10">Plays an essential role in the initiation and regulation of chromosomal replication. ATP-DnaA binds to the origin of replication (oriC) to initiate formation of the DNA replication initiation complex once per cell cycle. Binds the DnaA box (a 9 base pair repeat at the origin) and separates the double-stranded (ds)DNA. Forms a right-handed helical filament on oriC DNA; dsDNA binds to the exterior of the filament while single-stranded (ss)DNA is stabiized in the filament's interior. The ATP-DnaA-oriC complex binds and stabilizes one strand of the AT-rich DNA unwinding element (DUE), permitting loading of DNA polymerase. After initiation quickly degrades to an ADP-DnaA complex that is not apt for DNA replication. Binds acidic phospholipids.</text>
</comment>
<evidence type="ECO:0000256" key="3">
    <source>
        <dbReference type="ARBA" id="ARBA00022705"/>
    </source>
</evidence>
<dbReference type="Pfam" id="PF00308">
    <property type="entry name" value="Bac_DnaA"/>
    <property type="match status" value="1"/>
</dbReference>
<keyword evidence="5 8" id="KW-0067">ATP-binding</keyword>
<dbReference type="InterPro" id="IPR003593">
    <property type="entry name" value="AAA+_ATPase"/>
</dbReference>
<evidence type="ECO:0000313" key="15">
    <source>
        <dbReference type="Proteomes" id="UP001174908"/>
    </source>
</evidence>
<organism evidence="14 15">
    <name type="scientific">Variovorax dokdonensis</name>
    <dbReference type="NCBI Taxonomy" id="344883"/>
    <lineage>
        <taxon>Bacteria</taxon>
        <taxon>Pseudomonadati</taxon>
        <taxon>Pseudomonadota</taxon>
        <taxon>Betaproteobacteria</taxon>
        <taxon>Burkholderiales</taxon>
        <taxon>Comamonadaceae</taxon>
        <taxon>Variovorax</taxon>
    </lineage>
</organism>
<keyword evidence="4 8" id="KW-0547">Nucleotide-binding</keyword>
<evidence type="ECO:0000259" key="12">
    <source>
        <dbReference type="SMART" id="SM00382"/>
    </source>
</evidence>
<dbReference type="HAMAP" id="MF_00377">
    <property type="entry name" value="DnaA_bact"/>
    <property type="match status" value="1"/>
</dbReference>
<comment type="similarity">
    <text evidence="1 8 11">Belongs to the DnaA family.</text>
</comment>
<name>A0ABT7N9J2_9BURK</name>
<evidence type="ECO:0000256" key="7">
    <source>
        <dbReference type="ARBA" id="ARBA00023125"/>
    </source>
</evidence>
<dbReference type="Pfam" id="PF08299">
    <property type="entry name" value="Bac_DnaA_C"/>
    <property type="match status" value="1"/>
</dbReference>
<dbReference type="SMART" id="SM00382">
    <property type="entry name" value="AAA"/>
    <property type="match status" value="1"/>
</dbReference>
<feature type="binding site" evidence="8">
    <location>
        <position position="170"/>
    </location>
    <ligand>
        <name>ATP</name>
        <dbReference type="ChEBI" id="CHEBI:30616"/>
    </ligand>
</feature>
<evidence type="ECO:0000256" key="1">
    <source>
        <dbReference type="ARBA" id="ARBA00006583"/>
    </source>
</evidence>
<evidence type="ECO:0000256" key="10">
    <source>
        <dbReference type="RuleBase" id="RU000577"/>
    </source>
</evidence>
<feature type="binding site" evidence="8">
    <location>
        <position position="169"/>
    </location>
    <ligand>
        <name>ATP</name>
        <dbReference type="ChEBI" id="CHEBI:30616"/>
    </ligand>
</feature>
<dbReference type="InterPro" id="IPR001957">
    <property type="entry name" value="Chromosome_initiator_DnaA"/>
</dbReference>
<dbReference type="SUPFAM" id="SSF48295">
    <property type="entry name" value="TrpR-like"/>
    <property type="match status" value="1"/>
</dbReference>
<evidence type="ECO:0000313" key="14">
    <source>
        <dbReference type="EMBL" id="MDM0044545.1"/>
    </source>
</evidence>
<dbReference type="SMART" id="SM00760">
    <property type="entry name" value="Bac_DnaA_C"/>
    <property type="match status" value="1"/>
</dbReference>
<dbReference type="CDD" id="cd00009">
    <property type="entry name" value="AAA"/>
    <property type="match status" value="1"/>
</dbReference>
<dbReference type="PRINTS" id="PR00051">
    <property type="entry name" value="DNAA"/>
</dbReference>
<keyword evidence="3 8" id="KW-0235">DNA replication</keyword>
<evidence type="ECO:0000256" key="4">
    <source>
        <dbReference type="ARBA" id="ARBA00022741"/>
    </source>
</evidence>
<evidence type="ECO:0000256" key="5">
    <source>
        <dbReference type="ARBA" id="ARBA00022840"/>
    </source>
</evidence>
<keyword evidence="6 8" id="KW-0446">Lipid-binding</keyword>
<keyword evidence="2 8" id="KW-0963">Cytoplasm</keyword>
<gene>
    <name evidence="8 14" type="primary">dnaA</name>
    <name evidence="14" type="ORF">QTH91_08645</name>
</gene>
<dbReference type="Pfam" id="PF11638">
    <property type="entry name" value="DnaA_N"/>
    <property type="match status" value="1"/>
</dbReference>
<protein>
    <recommendedName>
        <fullName evidence="8 9">Chromosomal replication initiator protein DnaA</fullName>
    </recommendedName>
</protein>
<dbReference type="SUPFAM" id="SSF52540">
    <property type="entry name" value="P-loop containing nucleoside triphosphate hydrolases"/>
    <property type="match status" value="1"/>
</dbReference>
<dbReference type="RefSeq" id="WP_286659674.1">
    <property type="nucleotide sequence ID" value="NZ_JASZYV010000002.1"/>
</dbReference>
<dbReference type="InterPro" id="IPR018312">
    <property type="entry name" value="Chromosome_initiator_DnaA_CS"/>
</dbReference>
<dbReference type="InterPro" id="IPR024633">
    <property type="entry name" value="DnaA_N_dom"/>
</dbReference>
<evidence type="ECO:0000256" key="11">
    <source>
        <dbReference type="RuleBase" id="RU004227"/>
    </source>
</evidence>
<proteinExistence type="inferred from homology"/>